<sequence length="33" mass="3847">MGRRIRRALPGVEIDLSEPQAHLRTWRYVAVAE</sequence>
<evidence type="ECO:0000313" key="2">
    <source>
        <dbReference type="Proteomes" id="UP001230426"/>
    </source>
</evidence>
<accession>A0ABT9RK85</accession>
<comment type="caution">
    <text evidence="1">The sequence shown here is derived from an EMBL/GenBank/DDBJ whole genome shotgun (WGS) entry which is preliminary data.</text>
</comment>
<dbReference type="EMBL" id="JAUSRB010000002">
    <property type="protein sequence ID" value="MDP9869709.1"/>
    <property type="molecule type" value="Genomic_DNA"/>
</dbReference>
<reference evidence="1 2" key="1">
    <citation type="submission" date="2023-07" db="EMBL/GenBank/DDBJ databases">
        <title>Sequencing the genomes of 1000 actinobacteria strains.</title>
        <authorList>
            <person name="Klenk H.-P."/>
        </authorList>
    </citation>
    <scope>NUCLEOTIDE SEQUENCE [LARGE SCALE GENOMIC DNA]</scope>
    <source>
        <strain evidence="1 2">DSM 44109</strain>
    </source>
</reference>
<evidence type="ECO:0000313" key="1">
    <source>
        <dbReference type="EMBL" id="MDP9869709.1"/>
    </source>
</evidence>
<proteinExistence type="predicted"/>
<gene>
    <name evidence="1" type="ORF">J2S55_008975</name>
</gene>
<dbReference type="Proteomes" id="UP001230426">
    <property type="component" value="Unassembled WGS sequence"/>
</dbReference>
<organism evidence="1 2">
    <name type="scientific">Streptosporangium brasiliense</name>
    <dbReference type="NCBI Taxonomy" id="47480"/>
    <lineage>
        <taxon>Bacteria</taxon>
        <taxon>Bacillati</taxon>
        <taxon>Actinomycetota</taxon>
        <taxon>Actinomycetes</taxon>
        <taxon>Streptosporangiales</taxon>
        <taxon>Streptosporangiaceae</taxon>
        <taxon>Streptosporangium</taxon>
    </lineage>
</organism>
<name>A0ABT9RK85_9ACTN</name>
<protein>
    <submittedName>
        <fullName evidence="1">Uncharacterized protein</fullName>
    </submittedName>
</protein>
<keyword evidence="2" id="KW-1185">Reference proteome</keyword>